<organism evidence="1">
    <name type="scientific">Arenibacter algicola</name>
    <dbReference type="NCBI Taxonomy" id="616991"/>
    <lineage>
        <taxon>Bacteria</taxon>
        <taxon>Pseudomonadati</taxon>
        <taxon>Bacteroidota</taxon>
        <taxon>Flavobacteriia</taxon>
        <taxon>Flavobacteriales</taxon>
        <taxon>Flavobacteriaceae</taxon>
        <taxon>Arenibacter</taxon>
    </lineage>
</organism>
<accession>A0A221UXN6</accession>
<proteinExistence type="predicted"/>
<dbReference type="STRING" id="616991.GCA_000733925_00812"/>
<evidence type="ECO:0000313" key="1">
    <source>
        <dbReference type="EMBL" id="ASO05938.1"/>
    </source>
</evidence>
<dbReference type="Proteomes" id="UP000204551">
    <property type="component" value="Chromosome"/>
</dbReference>
<dbReference type="AlphaFoldDB" id="A0A221UXN6"/>
<reference evidence="1" key="1">
    <citation type="submission" date="2017-07" db="EMBL/GenBank/DDBJ databases">
        <title>Genome Sequence of Arenibacter algicola Strain SMS7 Isolated from a culture of the Diatom Skeletonema marinoi.</title>
        <authorList>
            <person name="Topel M."/>
            <person name="Pinder M.I.M."/>
            <person name="Johansson O.N."/>
            <person name="Kourtchenko O."/>
            <person name="Godhe A."/>
            <person name="Clarke A.K."/>
        </authorList>
    </citation>
    <scope>NUCLEOTIDE SEQUENCE [LARGE SCALE GENOMIC DNA]</scope>
    <source>
        <strain evidence="1">SMS7</strain>
    </source>
</reference>
<dbReference type="EMBL" id="CP022515">
    <property type="protein sequence ID" value="ASO05938.1"/>
    <property type="molecule type" value="Genomic_DNA"/>
</dbReference>
<name>A0A221UXN6_9FLAO</name>
<gene>
    <name evidence="1" type="ORF">AREALGSMS7_02494</name>
</gene>
<dbReference type="KEGG" id="aalg:AREALGSMS7_02494"/>
<protein>
    <submittedName>
        <fullName evidence="1">GTPase</fullName>
    </submittedName>
</protein>
<dbReference type="eggNOG" id="ENOG5032YEY">
    <property type="taxonomic scope" value="Bacteria"/>
</dbReference>
<sequence>MDGTLTKPLVFVYNANSGLGNALLDSIHKTLDPKSYNCNLCAITFGFFSEHKKWKEFRKESGLEMEFLHLDEFKKRFPNEKQDRESFPQVFILKEGKLQGFLRKGEINDMKSQEDLIWAIQAKLS</sequence>